<evidence type="ECO:0000313" key="3">
    <source>
        <dbReference type="Proteomes" id="UP001281761"/>
    </source>
</evidence>
<proteinExistence type="predicted"/>
<evidence type="ECO:0000313" key="2">
    <source>
        <dbReference type="EMBL" id="KAK2942203.1"/>
    </source>
</evidence>
<protein>
    <submittedName>
        <fullName evidence="2">Uncharacterized protein</fullName>
    </submittedName>
</protein>
<feature type="region of interest" description="Disordered" evidence="1">
    <location>
        <begin position="1"/>
        <end position="46"/>
    </location>
</feature>
<gene>
    <name evidence="2" type="ORF">BLNAU_22886</name>
</gene>
<accession>A0ABQ9WRS7</accession>
<keyword evidence="3" id="KW-1185">Reference proteome</keyword>
<dbReference type="Proteomes" id="UP001281761">
    <property type="component" value="Unassembled WGS sequence"/>
</dbReference>
<reference evidence="2 3" key="1">
    <citation type="journal article" date="2022" name="bioRxiv">
        <title>Genomics of Preaxostyla Flagellates Illuminates Evolutionary Transitions and the Path Towards Mitochondrial Loss.</title>
        <authorList>
            <person name="Novak L.V.F."/>
            <person name="Treitli S.C."/>
            <person name="Pyrih J."/>
            <person name="Halakuc P."/>
            <person name="Pipaliya S.V."/>
            <person name="Vacek V."/>
            <person name="Brzon O."/>
            <person name="Soukal P."/>
            <person name="Eme L."/>
            <person name="Dacks J.B."/>
            <person name="Karnkowska A."/>
            <person name="Elias M."/>
            <person name="Hampl V."/>
        </authorList>
    </citation>
    <scope>NUCLEOTIDE SEQUENCE [LARGE SCALE GENOMIC DNA]</scope>
    <source>
        <strain evidence="2">NAU3</strain>
        <tissue evidence="2">Gut</tissue>
    </source>
</reference>
<organism evidence="2 3">
    <name type="scientific">Blattamonas nauphoetae</name>
    <dbReference type="NCBI Taxonomy" id="2049346"/>
    <lineage>
        <taxon>Eukaryota</taxon>
        <taxon>Metamonada</taxon>
        <taxon>Preaxostyla</taxon>
        <taxon>Oxymonadida</taxon>
        <taxon>Blattamonas</taxon>
    </lineage>
</organism>
<feature type="compositionally biased region" description="Low complexity" evidence="1">
    <location>
        <begin position="32"/>
        <end position="46"/>
    </location>
</feature>
<feature type="compositionally biased region" description="Polar residues" evidence="1">
    <location>
        <begin position="15"/>
        <end position="25"/>
    </location>
</feature>
<sequence length="220" mass="24142">MAQAEASCATHSHHLSPSLSQNQCDGEQCDGSSRSELRNPLSSSLSPSLSLRINVMESSAMAQAEASCATHSHHSSVQTIHPHDRDSRRGAPGATATNFFAETSLLSALEDWLRHRPFIMYFLAPVLFANEPPFTYLPIHPIPSSISPPHNLNSLLSFQRELTSSDLSLSVKSSSVEPDQLRLSQLDTTLHPTLQFLQMMLLSLHESVSLSCVSSHKCQR</sequence>
<feature type="region of interest" description="Disordered" evidence="1">
    <location>
        <begin position="64"/>
        <end position="94"/>
    </location>
</feature>
<name>A0ABQ9WRS7_9EUKA</name>
<evidence type="ECO:0000256" key="1">
    <source>
        <dbReference type="SAM" id="MobiDB-lite"/>
    </source>
</evidence>
<comment type="caution">
    <text evidence="2">The sequence shown here is derived from an EMBL/GenBank/DDBJ whole genome shotgun (WGS) entry which is preliminary data.</text>
</comment>
<dbReference type="EMBL" id="JARBJD010000425">
    <property type="protein sequence ID" value="KAK2942203.1"/>
    <property type="molecule type" value="Genomic_DNA"/>
</dbReference>